<dbReference type="Proteomes" id="UP000463857">
    <property type="component" value="Chromosome"/>
</dbReference>
<dbReference type="RefSeq" id="WP_159545795.1">
    <property type="nucleotide sequence ID" value="NZ_CP047156.1"/>
</dbReference>
<sequence length="245" mass="25943">MLDDSLLSMLDVQPAALLTFSENIMTKASAASSGMTTTAESLGSAKFGFAPVMAADPLTRRYADTVGQLAKFMEDVSKGTGAFMVGAQTIAANYVISDDAGKDEMNDVQAAFDISNVPPGQQLYSQMVAEDAQKAADEVGAIEPVPLPTPTDSSPNEEAPPPDTPGEQAAKKAEELREFDTEKNDGNGFRMAYPSEDAPLEVQLEANKATADTQYLNVVDDEGNPKIIENPIYDGPDYDPGYSGG</sequence>
<keyword evidence="3" id="KW-1185">Reference proteome</keyword>
<protein>
    <submittedName>
        <fullName evidence="2">Uncharacterized protein</fullName>
    </submittedName>
</protein>
<dbReference type="InParanoid" id="A0A7L4YP75"/>
<evidence type="ECO:0000313" key="3">
    <source>
        <dbReference type="Proteomes" id="UP000463857"/>
    </source>
</evidence>
<dbReference type="AlphaFoldDB" id="A0A7L4YP75"/>
<reference evidence="2 3" key="1">
    <citation type="journal article" date="2018" name="Int. J. Syst. Evol. Microbiol.">
        <title>Epidermidibacterium keratini gen. nov., sp. nov., a member of the family Sporichthyaceae, isolated from keratin epidermis.</title>
        <authorList>
            <person name="Lee D.G."/>
            <person name="Trujillo M.E."/>
            <person name="Kang S."/>
            <person name="Nam J.J."/>
            <person name="Kim Y.J."/>
        </authorList>
    </citation>
    <scope>NUCLEOTIDE SEQUENCE [LARGE SCALE GENOMIC DNA]</scope>
    <source>
        <strain evidence="2 3">EPI-7</strain>
    </source>
</reference>
<accession>A0A7L4YP75</accession>
<dbReference type="EMBL" id="CP047156">
    <property type="protein sequence ID" value="QHC00878.1"/>
    <property type="molecule type" value="Genomic_DNA"/>
</dbReference>
<gene>
    <name evidence="2" type="ORF">EK0264_11670</name>
</gene>
<feature type="compositionally biased region" description="Low complexity" evidence="1">
    <location>
        <begin position="231"/>
        <end position="245"/>
    </location>
</feature>
<name>A0A7L4YP75_9ACTN</name>
<organism evidence="2 3">
    <name type="scientific">Epidermidibacterium keratini</name>
    <dbReference type="NCBI Taxonomy" id="1891644"/>
    <lineage>
        <taxon>Bacteria</taxon>
        <taxon>Bacillati</taxon>
        <taxon>Actinomycetota</taxon>
        <taxon>Actinomycetes</taxon>
        <taxon>Sporichthyales</taxon>
        <taxon>Sporichthyaceae</taxon>
        <taxon>Epidermidibacterium</taxon>
    </lineage>
</organism>
<evidence type="ECO:0000256" key="1">
    <source>
        <dbReference type="SAM" id="MobiDB-lite"/>
    </source>
</evidence>
<feature type="compositionally biased region" description="Basic and acidic residues" evidence="1">
    <location>
        <begin position="169"/>
        <end position="185"/>
    </location>
</feature>
<dbReference type="KEGG" id="eke:EK0264_11670"/>
<proteinExistence type="predicted"/>
<feature type="region of interest" description="Disordered" evidence="1">
    <location>
        <begin position="220"/>
        <end position="245"/>
    </location>
</feature>
<feature type="region of interest" description="Disordered" evidence="1">
    <location>
        <begin position="143"/>
        <end position="193"/>
    </location>
</feature>
<evidence type="ECO:0000313" key="2">
    <source>
        <dbReference type="EMBL" id="QHC00878.1"/>
    </source>
</evidence>